<reference evidence="4" key="2">
    <citation type="submission" date="2021-04" db="EMBL/GenBank/DDBJ databases">
        <authorList>
            <person name="Gilroy R."/>
        </authorList>
    </citation>
    <scope>NUCLEOTIDE SEQUENCE</scope>
    <source>
        <strain evidence="4">ChiGjej1B1-1692</strain>
    </source>
</reference>
<dbReference type="InterPro" id="IPR006035">
    <property type="entry name" value="Ureohydrolase"/>
</dbReference>
<sequence length="365" mass="40205">MVMFDKTQLIGYQSSQNIDTQISDKETLLMEEAYRTGLHPAEGIKEPGITTFARGPLAPTFIGNGTFLKCDRCEDIHDVGKYDVAFVGIPYDSGCSQRSGTRMGPQGIRHASLGFTPYNPDYGIDLFENLKICDVGDIYPIPANSEKTFAQITKGIHYIKSQGVLPIIMGGDHSTSYPSLRGIASCIDGNIGVIHIDRHADCQASQFDEKMHGTEWYYSTQTIPNVHAENLVQIGVGGLWIKEWSQFSKKYSSTQITMEDIDNLGIEKVAEIALETAWKGCEAVYLSLDIDVLDCAFCPGTGTPDFGGMLPRELLRLLRLVTKEGICGMDCVEVNPAYDQSEITSIAACRCYVNVLSNLVLNKKI</sequence>
<comment type="similarity">
    <text evidence="3">Belongs to the arginase family.</text>
</comment>
<dbReference type="Proteomes" id="UP000823894">
    <property type="component" value="Unassembled WGS sequence"/>
</dbReference>
<dbReference type="GO" id="GO:0033389">
    <property type="term" value="P:putrescine biosynthetic process from arginine, via agmatine"/>
    <property type="evidence" value="ECO:0007669"/>
    <property type="project" value="TreeGrafter"/>
</dbReference>
<evidence type="ECO:0000313" key="5">
    <source>
        <dbReference type="Proteomes" id="UP000823894"/>
    </source>
</evidence>
<evidence type="ECO:0000313" key="4">
    <source>
        <dbReference type="EMBL" id="HJC37672.1"/>
    </source>
</evidence>
<proteinExistence type="inferred from homology"/>
<dbReference type="AlphaFoldDB" id="A0A9D2NTK2"/>
<dbReference type="CDD" id="cd09990">
    <property type="entry name" value="Agmatinase-like"/>
    <property type="match status" value="1"/>
</dbReference>
<evidence type="ECO:0000256" key="2">
    <source>
        <dbReference type="ARBA" id="ARBA00022801"/>
    </source>
</evidence>
<keyword evidence="1" id="KW-0479">Metal-binding</keyword>
<dbReference type="PANTHER" id="PTHR11358:SF26">
    <property type="entry name" value="GUANIDINO ACID HYDROLASE, MITOCHONDRIAL"/>
    <property type="match status" value="1"/>
</dbReference>
<comment type="caution">
    <text evidence="4">The sequence shown here is derived from an EMBL/GenBank/DDBJ whole genome shotgun (WGS) entry which is preliminary data.</text>
</comment>
<dbReference type="PRINTS" id="PR00116">
    <property type="entry name" value="ARGINASE"/>
</dbReference>
<dbReference type="GO" id="GO:0008783">
    <property type="term" value="F:agmatinase activity"/>
    <property type="evidence" value="ECO:0007669"/>
    <property type="project" value="TreeGrafter"/>
</dbReference>
<dbReference type="PANTHER" id="PTHR11358">
    <property type="entry name" value="ARGINASE/AGMATINASE"/>
    <property type="match status" value="1"/>
</dbReference>
<reference evidence="4" key="1">
    <citation type="journal article" date="2021" name="PeerJ">
        <title>Extensive microbial diversity within the chicken gut microbiome revealed by metagenomics and culture.</title>
        <authorList>
            <person name="Gilroy R."/>
            <person name="Ravi A."/>
            <person name="Getino M."/>
            <person name="Pursley I."/>
            <person name="Horton D.L."/>
            <person name="Alikhan N.F."/>
            <person name="Baker D."/>
            <person name="Gharbi K."/>
            <person name="Hall N."/>
            <person name="Watson M."/>
            <person name="Adriaenssens E.M."/>
            <person name="Foster-Nyarko E."/>
            <person name="Jarju S."/>
            <person name="Secka A."/>
            <person name="Antonio M."/>
            <person name="Oren A."/>
            <person name="Chaudhuri R.R."/>
            <person name="La Ragione R."/>
            <person name="Hildebrand F."/>
            <person name="Pallen M.J."/>
        </authorList>
    </citation>
    <scope>NUCLEOTIDE SEQUENCE</scope>
    <source>
        <strain evidence="4">ChiGjej1B1-1692</strain>
    </source>
</reference>
<organism evidence="4 5">
    <name type="scientific">Candidatus Mediterraneibacter faecigallinarum</name>
    <dbReference type="NCBI Taxonomy" id="2838669"/>
    <lineage>
        <taxon>Bacteria</taxon>
        <taxon>Bacillati</taxon>
        <taxon>Bacillota</taxon>
        <taxon>Clostridia</taxon>
        <taxon>Lachnospirales</taxon>
        <taxon>Lachnospiraceae</taxon>
        <taxon>Mediterraneibacter</taxon>
    </lineage>
</organism>
<gene>
    <name evidence="4" type="ORF">H9757_01195</name>
</gene>
<dbReference type="Gene3D" id="3.40.800.10">
    <property type="entry name" value="Ureohydrolase domain"/>
    <property type="match status" value="1"/>
</dbReference>
<protein>
    <submittedName>
        <fullName evidence="4">Agmatinase family protein</fullName>
    </submittedName>
</protein>
<accession>A0A9D2NTK2</accession>
<dbReference type="SUPFAM" id="SSF52768">
    <property type="entry name" value="Arginase/deacetylase"/>
    <property type="match status" value="1"/>
</dbReference>
<dbReference type="PROSITE" id="PS51409">
    <property type="entry name" value="ARGINASE_2"/>
    <property type="match status" value="1"/>
</dbReference>
<dbReference type="EMBL" id="DWWK01000014">
    <property type="protein sequence ID" value="HJC37672.1"/>
    <property type="molecule type" value="Genomic_DNA"/>
</dbReference>
<name>A0A9D2NTK2_9FIRM</name>
<dbReference type="GO" id="GO:0046872">
    <property type="term" value="F:metal ion binding"/>
    <property type="evidence" value="ECO:0007669"/>
    <property type="project" value="UniProtKB-KW"/>
</dbReference>
<dbReference type="InterPro" id="IPR023696">
    <property type="entry name" value="Ureohydrolase_dom_sf"/>
</dbReference>
<keyword evidence="2" id="KW-0378">Hydrolase</keyword>
<evidence type="ECO:0000256" key="1">
    <source>
        <dbReference type="ARBA" id="ARBA00022723"/>
    </source>
</evidence>
<dbReference type="Pfam" id="PF00491">
    <property type="entry name" value="Arginase"/>
    <property type="match status" value="1"/>
</dbReference>
<evidence type="ECO:0000256" key="3">
    <source>
        <dbReference type="PROSITE-ProRule" id="PRU00742"/>
    </source>
</evidence>